<organism evidence="9 10">
    <name type="scientific">Paenibacillus lautus</name>
    <name type="common">Bacillus lautus</name>
    <dbReference type="NCBI Taxonomy" id="1401"/>
    <lineage>
        <taxon>Bacteria</taxon>
        <taxon>Bacillati</taxon>
        <taxon>Bacillota</taxon>
        <taxon>Bacilli</taxon>
        <taxon>Bacillales</taxon>
        <taxon>Paenibacillaceae</taxon>
        <taxon>Paenibacillus</taxon>
    </lineage>
</organism>
<dbReference type="KEGG" id="plw:D5F53_26035"/>
<dbReference type="Gene3D" id="3.30.565.10">
    <property type="entry name" value="Histidine kinase-like ATPase, C-terminal domain"/>
    <property type="match status" value="1"/>
</dbReference>
<evidence type="ECO:0000256" key="7">
    <source>
        <dbReference type="SAM" id="Phobius"/>
    </source>
</evidence>
<dbReference type="Pfam" id="PF02518">
    <property type="entry name" value="HATPase_c"/>
    <property type="match status" value="1"/>
</dbReference>
<gene>
    <name evidence="9" type="ORF">D5F53_26035</name>
</gene>
<dbReference type="Gene3D" id="1.10.8.500">
    <property type="entry name" value="HAMP domain in histidine kinase"/>
    <property type="match status" value="1"/>
</dbReference>
<evidence type="ECO:0000256" key="6">
    <source>
        <dbReference type="ARBA" id="ARBA00023136"/>
    </source>
</evidence>
<dbReference type="InterPro" id="IPR003594">
    <property type="entry name" value="HATPase_dom"/>
</dbReference>
<evidence type="ECO:0000259" key="8">
    <source>
        <dbReference type="PROSITE" id="PS50885"/>
    </source>
</evidence>
<sequence length="594" mass="67637">MKYRSIQTRLITFMLAVTTIPLLLSLLITFTHTRESVKEQTVDENVRLIYQGATNLMNYLRGIDRASLSVYSDPHFLRNLALDPDNHRVVAELYATLQAIQTGTQDVHQIYLHNQLTGQSTQISSNLPRREFRQAPYRKIEEFGEGNTAIEPVHQVHSYGFPPRPADILDFEVITFYRSITNVPAPDQYALMAIDVKLDSILAICDQLYAKGEEALYLIDSSGSIIYGPDPQQRGQALDDPELMDVIAQAERGYYDGKDAMIVYEKLDLPYAPWTLVKQIPHQTLYKHSTELTSINAIIAILALFIVIFGTLWISIRITKPIKQLTTYMNQVKTGRLDVNIDVTSPDEIGILSRRFRTMMDTINNLILREYRLEIANKTNQLKALQAQIDPHFLYNTLQSIGTLALQHNVPRIYSLLSSLANMMRYNMRNSEGKVTLQDEINHVRLYLELQKQRFRDQLEIIWDVDPESLTTPVPKMILQPIVENYFKHGMNTHAGVGRISISTRIAENGRLIVVIENNGASIEEAELASICGKLETAFHHPDRNDAGEDSIGLLNVYMRLNLYSNHHAELTIENAEPHGVKVTLDIKPQESEQ</sequence>
<dbReference type="SUPFAM" id="SSF158472">
    <property type="entry name" value="HAMP domain-like"/>
    <property type="match status" value="1"/>
</dbReference>
<dbReference type="GO" id="GO:0005886">
    <property type="term" value="C:plasma membrane"/>
    <property type="evidence" value="ECO:0007669"/>
    <property type="project" value="UniProtKB-SubCell"/>
</dbReference>
<dbReference type="InterPro" id="IPR036890">
    <property type="entry name" value="HATPase_C_sf"/>
</dbReference>
<evidence type="ECO:0000256" key="2">
    <source>
        <dbReference type="ARBA" id="ARBA00022475"/>
    </source>
</evidence>
<evidence type="ECO:0000313" key="9">
    <source>
        <dbReference type="EMBL" id="AYB46555.1"/>
    </source>
</evidence>
<feature type="domain" description="HAMP" evidence="8">
    <location>
        <begin position="316"/>
        <end position="368"/>
    </location>
</feature>
<dbReference type="SUPFAM" id="SSF55874">
    <property type="entry name" value="ATPase domain of HSP90 chaperone/DNA topoisomerase II/histidine kinase"/>
    <property type="match status" value="1"/>
</dbReference>
<evidence type="ECO:0000256" key="5">
    <source>
        <dbReference type="ARBA" id="ARBA00022777"/>
    </source>
</evidence>
<dbReference type="PANTHER" id="PTHR34220:SF7">
    <property type="entry name" value="SENSOR HISTIDINE KINASE YPDA"/>
    <property type="match status" value="1"/>
</dbReference>
<dbReference type="CDD" id="cd06225">
    <property type="entry name" value="HAMP"/>
    <property type="match status" value="1"/>
</dbReference>
<evidence type="ECO:0000256" key="3">
    <source>
        <dbReference type="ARBA" id="ARBA00022553"/>
    </source>
</evidence>
<dbReference type="InterPro" id="IPR003660">
    <property type="entry name" value="HAMP_dom"/>
</dbReference>
<evidence type="ECO:0000256" key="1">
    <source>
        <dbReference type="ARBA" id="ARBA00004651"/>
    </source>
</evidence>
<dbReference type="PROSITE" id="PS50885">
    <property type="entry name" value="HAMP"/>
    <property type="match status" value="1"/>
</dbReference>
<dbReference type="Pfam" id="PF00672">
    <property type="entry name" value="HAMP"/>
    <property type="match status" value="1"/>
</dbReference>
<keyword evidence="10" id="KW-1185">Reference proteome</keyword>
<keyword evidence="7" id="KW-1133">Transmembrane helix</keyword>
<feature type="transmembrane region" description="Helical" evidence="7">
    <location>
        <begin position="295"/>
        <end position="316"/>
    </location>
</feature>
<keyword evidence="4" id="KW-0808">Transferase</keyword>
<dbReference type="EMBL" id="CP032412">
    <property type="protein sequence ID" value="AYB46555.1"/>
    <property type="molecule type" value="Genomic_DNA"/>
</dbReference>
<dbReference type="InterPro" id="IPR010559">
    <property type="entry name" value="Sig_transdc_His_kin_internal"/>
</dbReference>
<keyword evidence="2" id="KW-1003">Cell membrane</keyword>
<evidence type="ECO:0000256" key="4">
    <source>
        <dbReference type="ARBA" id="ARBA00022679"/>
    </source>
</evidence>
<keyword evidence="6 7" id="KW-0472">Membrane</keyword>
<keyword evidence="5 9" id="KW-0418">Kinase</keyword>
<dbReference type="Proteomes" id="UP000266552">
    <property type="component" value="Chromosome"/>
</dbReference>
<reference evidence="9 10" key="1">
    <citation type="submission" date="2018-09" db="EMBL/GenBank/DDBJ databases">
        <title>Genome Sequence of Paenibacillus lautus Strain E7593-69, Azo Dye-Degrading Bacteria, Isolated from Commercial Tattoo Inks.</title>
        <authorList>
            <person name="Nho S.W."/>
            <person name="Kim S.-J."/>
            <person name="Kweon O."/>
            <person name="Cerniglia C.E."/>
        </authorList>
    </citation>
    <scope>NUCLEOTIDE SEQUENCE [LARGE SCALE GENOMIC DNA]</scope>
    <source>
        <strain evidence="9 10">E7593-69</strain>
    </source>
</reference>
<keyword evidence="7" id="KW-0812">Transmembrane</keyword>
<dbReference type="SMART" id="SM00304">
    <property type="entry name" value="HAMP"/>
    <property type="match status" value="1"/>
</dbReference>
<name>A0A385TZ16_PAELA</name>
<dbReference type="Gene3D" id="3.30.450.20">
    <property type="entry name" value="PAS domain"/>
    <property type="match status" value="1"/>
</dbReference>
<dbReference type="InterPro" id="IPR050640">
    <property type="entry name" value="Bact_2-comp_sensor_kinase"/>
</dbReference>
<dbReference type="AlphaFoldDB" id="A0A385TZ16"/>
<dbReference type="PANTHER" id="PTHR34220">
    <property type="entry name" value="SENSOR HISTIDINE KINASE YPDA"/>
    <property type="match status" value="1"/>
</dbReference>
<dbReference type="RefSeq" id="WP_119850128.1">
    <property type="nucleotide sequence ID" value="NZ_CP032412.1"/>
</dbReference>
<proteinExistence type="predicted"/>
<evidence type="ECO:0000313" key="10">
    <source>
        <dbReference type="Proteomes" id="UP000266552"/>
    </source>
</evidence>
<dbReference type="GO" id="GO:0000155">
    <property type="term" value="F:phosphorelay sensor kinase activity"/>
    <property type="evidence" value="ECO:0007669"/>
    <property type="project" value="InterPro"/>
</dbReference>
<accession>A0A385TZ16</accession>
<keyword evidence="3" id="KW-0597">Phosphoprotein</keyword>
<comment type="subcellular location">
    <subcellularLocation>
        <location evidence="1">Cell membrane</location>
        <topology evidence="1">Multi-pass membrane protein</topology>
    </subcellularLocation>
</comment>
<protein>
    <submittedName>
        <fullName evidence="9">Sensor histidine kinase</fullName>
    </submittedName>
</protein>
<dbReference type="Pfam" id="PF06580">
    <property type="entry name" value="His_kinase"/>
    <property type="match status" value="1"/>
</dbReference>